<dbReference type="eggNOG" id="COG0119">
    <property type="taxonomic scope" value="Bacteria"/>
</dbReference>
<accession>B3QVI9</accession>
<name>B3QVI9_CHLT3</name>
<dbReference type="RefSeq" id="WP_012500672.1">
    <property type="nucleotide sequence ID" value="NC_011026.1"/>
</dbReference>
<keyword evidence="1" id="KW-0464">Manganese</keyword>
<evidence type="ECO:0000256" key="1">
    <source>
        <dbReference type="ARBA" id="ARBA00023211"/>
    </source>
</evidence>
<dbReference type="Gene3D" id="3.20.20.70">
    <property type="entry name" value="Aldolase class I"/>
    <property type="match status" value="1"/>
</dbReference>
<keyword evidence="4" id="KW-1185">Reference proteome</keyword>
<keyword evidence="3" id="KW-0670">Pyruvate</keyword>
<dbReference type="CDD" id="cd07944">
    <property type="entry name" value="DRE_TIM_HOA_like"/>
    <property type="match status" value="1"/>
</dbReference>
<dbReference type="Proteomes" id="UP000001208">
    <property type="component" value="Chromosome"/>
</dbReference>
<dbReference type="AlphaFoldDB" id="B3QVI9"/>
<evidence type="ECO:0000313" key="3">
    <source>
        <dbReference type="EMBL" id="ACF14589.1"/>
    </source>
</evidence>
<dbReference type="OrthoDB" id="9804858at2"/>
<feature type="domain" description="Pyruvate carboxyltransferase" evidence="2">
    <location>
        <begin position="1"/>
        <end position="253"/>
    </location>
</feature>
<dbReference type="GO" id="GO:0003852">
    <property type="term" value="F:2-isopropylmalate synthase activity"/>
    <property type="evidence" value="ECO:0007669"/>
    <property type="project" value="TreeGrafter"/>
</dbReference>
<dbReference type="STRING" id="517418.Ctha_2137"/>
<dbReference type="EMBL" id="CP001100">
    <property type="protein sequence ID" value="ACF14589.1"/>
    <property type="molecule type" value="Genomic_DNA"/>
</dbReference>
<gene>
    <name evidence="3" type="ordered locus">Ctha_2137</name>
</gene>
<dbReference type="InterPro" id="IPR013785">
    <property type="entry name" value="Aldolase_TIM"/>
</dbReference>
<keyword evidence="3" id="KW-0808">Transferase</keyword>
<dbReference type="PROSITE" id="PS50991">
    <property type="entry name" value="PYR_CT"/>
    <property type="match status" value="1"/>
</dbReference>
<dbReference type="InterPro" id="IPR050073">
    <property type="entry name" value="2-IPM_HCS-like"/>
</dbReference>
<sequence length="510" mass="57990">MKVLDCTLRDGGYYTNWDFDGELVQKYFSSFEKLPVDYLEIGYRSLPEKEYRGRFYYLPNFVIDEITQLSKNKLLAIMLNEKSVQPKNLDKILDGLAPVISLIRLAVDPKNFDSALLLGEAIRKRGFDVAFNLMYMSKYANDESFLGKLSSLNGLASYVNMVDSYGGMVPEQVKILIHNVKSYCREAIGFHPHNNMELAFANSLAAIDAGCEIVDTTVMGMGRGAGNLRTELLLTYMASKNKLELDFNVLASLIEAWMPLYRKYEWGTNLPYMFSGGNSLPQKDVMEWVSQRFYSYNCIIQALHNQKSGEADNIRLPVFNPNKSFDNVIVVGGGPSAILHADAIKRFIDKLGNVCVIHASSKNAKKYDDVEVPQYFCLVGNEGHRLEVTFQQLEHFYGQCILPPYPRKMGTYIPERIKNSCYELEDILFTNKYKDAHTALALQTALNLSAKQVFLVGYDGYTNEAMTMREQGLVNENEYLFSSFQKTKIDLVSLLQTNYSIRINSVYEMI</sequence>
<dbReference type="Pfam" id="PF00682">
    <property type="entry name" value="HMGL-like"/>
    <property type="match status" value="1"/>
</dbReference>
<dbReference type="PANTHER" id="PTHR10277">
    <property type="entry name" value="HOMOCITRATE SYNTHASE-RELATED"/>
    <property type="match status" value="1"/>
</dbReference>
<organism evidence="3 4">
    <name type="scientific">Chloroherpeton thalassium (strain ATCC 35110 / GB-78)</name>
    <dbReference type="NCBI Taxonomy" id="517418"/>
    <lineage>
        <taxon>Bacteria</taxon>
        <taxon>Pseudomonadati</taxon>
        <taxon>Chlorobiota</taxon>
        <taxon>Chlorobiia</taxon>
        <taxon>Chlorobiales</taxon>
        <taxon>Chloroherpetonaceae</taxon>
        <taxon>Chloroherpeton</taxon>
    </lineage>
</organism>
<dbReference type="HOGENOM" id="CLU_037512_0_0_10"/>
<proteinExistence type="predicted"/>
<evidence type="ECO:0000313" key="4">
    <source>
        <dbReference type="Proteomes" id="UP000001208"/>
    </source>
</evidence>
<evidence type="ECO:0000259" key="2">
    <source>
        <dbReference type="PROSITE" id="PS50991"/>
    </source>
</evidence>
<dbReference type="InterPro" id="IPR000891">
    <property type="entry name" value="PYR_CT"/>
</dbReference>
<dbReference type="SUPFAM" id="SSF51569">
    <property type="entry name" value="Aldolase"/>
    <property type="match status" value="1"/>
</dbReference>
<dbReference type="GO" id="GO:0009098">
    <property type="term" value="P:L-leucine biosynthetic process"/>
    <property type="evidence" value="ECO:0007669"/>
    <property type="project" value="TreeGrafter"/>
</dbReference>
<dbReference type="PANTHER" id="PTHR10277:SF9">
    <property type="entry name" value="2-ISOPROPYLMALATE SYNTHASE 1, CHLOROPLASTIC-RELATED"/>
    <property type="match status" value="1"/>
</dbReference>
<protein>
    <submittedName>
        <fullName evidence="3">Pyruvate carboxyltransferase</fullName>
    </submittedName>
</protein>
<reference evidence="3 4" key="1">
    <citation type="submission" date="2008-06" db="EMBL/GenBank/DDBJ databases">
        <title>Complete sequence of Chloroherpeton thalassium ATCC 35110.</title>
        <authorList>
            <consortium name="US DOE Joint Genome Institute"/>
            <person name="Lucas S."/>
            <person name="Copeland A."/>
            <person name="Lapidus A."/>
            <person name="Glavina del Rio T."/>
            <person name="Dalin E."/>
            <person name="Tice H."/>
            <person name="Bruce D."/>
            <person name="Goodwin L."/>
            <person name="Pitluck S."/>
            <person name="Schmutz J."/>
            <person name="Larimer F."/>
            <person name="Land M."/>
            <person name="Hauser L."/>
            <person name="Kyrpides N."/>
            <person name="Mikhailova N."/>
            <person name="Liu Z."/>
            <person name="Li T."/>
            <person name="Zhao F."/>
            <person name="Overmann J."/>
            <person name="Bryant D.A."/>
            <person name="Richardson P."/>
        </authorList>
    </citation>
    <scope>NUCLEOTIDE SEQUENCE [LARGE SCALE GENOMIC DNA]</scope>
    <source>
        <strain evidence="4">ATCC 35110 / GB-78</strain>
    </source>
</reference>
<dbReference type="KEGG" id="cts:Ctha_2137"/>